<comment type="similarity">
    <text evidence="1">Belongs to the nuclear hormone receptor family.</text>
</comment>
<dbReference type="InterPro" id="IPR000536">
    <property type="entry name" value="Nucl_hrmn_rcpt_lig-bd"/>
</dbReference>
<evidence type="ECO:0000256" key="9">
    <source>
        <dbReference type="ARBA" id="ARBA00023242"/>
    </source>
</evidence>
<feature type="compositionally biased region" description="Pro residues" evidence="10">
    <location>
        <begin position="25"/>
        <end position="43"/>
    </location>
</feature>
<dbReference type="AlphaFoldDB" id="A0A8B7Z0U6"/>
<evidence type="ECO:0000256" key="6">
    <source>
        <dbReference type="ARBA" id="ARBA00023125"/>
    </source>
</evidence>
<dbReference type="KEGG" id="aplc:110983451"/>
<dbReference type="PRINTS" id="PR00047">
    <property type="entry name" value="STROIDFINGER"/>
</dbReference>
<feature type="region of interest" description="Disordered" evidence="10">
    <location>
        <begin position="440"/>
        <end position="482"/>
    </location>
</feature>
<feature type="domain" description="NR LBD" evidence="12">
    <location>
        <begin position="804"/>
        <end position="1025"/>
    </location>
</feature>
<evidence type="ECO:0000256" key="4">
    <source>
        <dbReference type="ARBA" id="ARBA00022833"/>
    </source>
</evidence>
<keyword evidence="6" id="KW-0238">DNA-binding</keyword>
<feature type="compositionally biased region" description="Polar residues" evidence="10">
    <location>
        <begin position="48"/>
        <end position="74"/>
    </location>
</feature>
<dbReference type="OrthoDB" id="5837785at2759"/>
<dbReference type="InterPro" id="IPR035500">
    <property type="entry name" value="NHR-like_dom_sf"/>
</dbReference>
<dbReference type="GO" id="GO:0009755">
    <property type="term" value="P:hormone-mediated signaling pathway"/>
    <property type="evidence" value="ECO:0007669"/>
    <property type="project" value="TreeGrafter"/>
</dbReference>
<evidence type="ECO:0000313" key="13">
    <source>
        <dbReference type="Proteomes" id="UP000694845"/>
    </source>
</evidence>
<dbReference type="PRINTS" id="PR00546">
    <property type="entry name" value="THYROIDHORMR"/>
</dbReference>
<gene>
    <name evidence="14" type="primary">LOC110983451</name>
</gene>
<dbReference type="CDD" id="cd06916">
    <property type="entry name" value="NR_DBD_like"/>
    <property type="match status" value="1"/>
</dbReference>
<feature type="compositionally biased region" description="Polar residues" evidence="10">
    <location>
        <begin position="324"/>
        <end position="357"/>
    </location>
</feature>
<organism evidence="13 14">
    <name type="scientific">Acanthaster planci</name>
    <name type="common">Crown-of-thorns starfish</name>
    <dbReference type="NCBI Taxonomy" id="133434"/>
    <lineage>
        <taxon>Eukaryota</taxon>
        <taxon>Metazoa</taxon>
        <taxon>Echinodermata</taxon>
        <taxon>Eleutherozoa</taxon>
        <taxon>Asterozoa</taxon>
        <taxon>Asteroidea</taxon>
        <taxon>Valvatacea</taxon>
        <taxon>Valvatida</taxon>
        <taxon>Acanthasteridae</taxon>
        <taxon>Acanthaster</taxon>
    </lineage>
</organism>
<dbReference type="SUPFAM" id="SSF48508">
    <property type="entry name" value="Nuclear receptor ligand-binding domain"/>
    <property type="match status" value="1"/>
</dbReference>
<feature type="region of interest" description="Disordered" evidence="10">
    <location>
        <begin position="562"/>
        <end position="582"/>
    </location>
</feature>
<dbReference type="GO" id="GO:0000122">
    <property type="term" value="P:negative regulation of transcription by RNA polymerase II"/>
    <property type="evidence" value="ECO:0007669"/>
    <property type="project" value="TreeGrafter"/>
</dbReference>
<feature type="domain" description="Nuclear receptor" evidence="11">
    <location>
        <begin position="120"/>
        <end position="195"/>
    </location>
</feature>
<dbReference type="RefSeq" id="XP_022098400.1">
    <property type="nucleotide sequence ID" value="XM_022242708.1"/>
</dbReference>
<name>A0A8B7Z0U6_ACAPL</name>
<keyword evidence="5" id="KW-0805">Transcription regulation</keyword>
<dbReference type="PANTHER" id="PTHR24082:SF473">
    <property type="entry name" value="ECDYSONE-INDUCED PROTEIN 75B, ISOFORM B"/>
    <property type="match status" value="1"/>
</dbReference>
<dbReference type="Gene3D" id="3.30.50.10">
    <property type="entry name" value="Erythroid Transcription Factor GATA-1, subunit A"/>
    <property type="match status" value="1"/>
</dbReference>
<evidence type="ECO:0000256" key="8">
    <source>
        <dbReference type="ARBA" id="ARBA00023170"/>
    </source>
</evidence>
<dbReference type="PANTHER" id="PTHR24082">
    <property type="entry name" value="NUCLEAR HORMONE RECEPTOR"/>
    <property type="match status" value="1"/>
</dbReference>
<dbReference type="PROSITE" id="PS51843">
    <property type="entry name" value="NR_LBD"/>
    <property type="match status" value="1"/>
</dbReference>
<evidence type="ECO:0000256" key="7">
    <source>
        <dbReference type="ARBA" id="ARBA00023163"/>
    </source>
</evidence>
<dbReference type="SUPFAM" id="SSF57716">
    <property type="entry name" value="Glucocorticoid receptor-like (DNA-binding domain)"/>
    <property type="match status" value="1"/>
</dbReference>
<dbReference type="SMART" id="SM00430">
    <property type="entry name" value="HOLI"/>
    <property type="match status" value="1"/>
</dbReference>
<dbReference type="PROSITE" id="PS00031">
    <property type="entry name" value="NUCLEAR_REC_DBD_1"/>
    <property type="match status" value="1"/>
</dbReference>
<dbReference type="Pfam" id="PF00104">
    <property type="entry name" value="Hormone_recep"/>
    <property type="match status" value="1"/>
</dbReference>
<feature type="compositionally biased region" description="Basic and acidic residues" evidence="10">
    <location>
        <begin position="694"/>
        <end position="706"/>
    </location>
</feature>
<dbReference type="Proteomes" id="UP000694845">
    <property type="component" value="Unplaced"/>
</dbReference>
<sequence length="1028" mass="113336">MAANASSSDVREAVPATCGAATMVGPPPASAPPAPGGPGPVSQPPCVQHTQVLSGVNSTTRGLPSDPKPSTSMQAGGHTGGKPTKQRFKDRGMPQPGVHGSITRGLYGWSSGEQDELNELIKCMVCGDTSTGFHYGIHSCEGCKGFFRRSLTQHESYTCSNNGQCDISLYTRNQCQLCRWKKCLAVGMSKEGSRLGRRSKRMIEKMHETIAKQRSFGDNTVHQPAGFYGNHPELFNQSKYGGPPMSAAHPPSHMIPTSIPAMYPGMNMAAMMESQLGQAMANHAQSISNIIKQELDHSGSDREHSMSETSSISAPDMSPPGSVGRQSSIPGASDGSINGSGSRSLEQSPTISSVSLSKSHEDSVGVNQMYMQTGMRPAKDDRRMPQSVSEEITQKMSMIGRDGSKVEPNTATEGDLPMEAINKMLAAGQPVILIPRDMSSPESNSKDMIPPSPTVVVVPNTSKESREDTRHRSKSASPGHEVHASMADIATSQMKAFYAGHRRTSEPLLRSDDNTHCSFLPHSSQGNQFFQFPGAFPPQQMPQGLPPQSSLLSHSSLLPMSQGWNPLSGRQHLPPSPLLSSGGQVMVPVSSSQHPQQVPLGPTAFLAQQHLKAEMHSPKPVSQHSPGDSRDSFHPRHSMKRQSPGKGHSDPNKTPKGSHKSECSTPDFSALSPPQSFTTPLQSPLPSERQTSSSKEKKIVIKEEPRSNSIDEEESSELESKMSEEDLHEYRVEGFNPEEPLTPELKKKLCKIIDSVNKSYHDTCFYTFRRIVFLRERYFPFLGPDEASERRLKNRYDHDCSKCPPPPGFPTTKDPPRELPDVLHPVDSGKMWQFFSSKFTSQITRIVNFSKMIPGFKHIDREDQITLIKTGLFEVATIRFSTVADTKNNMVYWWTTGDKFSLDDAHKMPLGNLFDLLFDFARRVNRMLLDDSEYALLSAVVIMSPDRPGLKNRERVKQLQLDLLHALHYEVSQNHPEEQGLFARLLTTIPKLREIGPEHIRRLMELKIKSPGFQFPALHAEVFDLNSS</sequence>
<dbReference type="FunFam" id="3.30.50.10:FF:000030">
    <property type="entry name" value="Nuclear Hormone Receptor family"/>
    <property type="match status" value="1"/>
</dbReference>
<feature type="compositionally biased region" description="Polar residues" evidence="10">
    <location>
        <begin position="663"/>
        <end position="691"/>
    </location>
</feature>
<dbReference type="GeneID" id="110983451"/>
<evidence type="ECO:0000259" key="12">
    <source>
        <dbReference type="PROSITE" id="PS51843"/>
    </source>
</evidence>
<dbReference type="GO" id="GO:0004879">
    <property type="term" value="F:nuclear receptor activity"/>
    <property type="evidence" value="ECO:0007669"/>
    <property type="project" value="InterPro"/>
</dbReference>
<feature type="region of interest" description="Disordered" evidence="10">
    <location>
        <begin position="614"/>
        <end position="726"/>
    </location>
</feature>
<dbReference type="GO" id="GO:0030154">
    <property type="term" value="P:cell differentiation"/>
    <property type="evidence" value="ECO:0007669"/>
    <property type="project" value="TreeGrafter"/>
</dbReference>
<dbReference type="InterPro" id="IPR001728">
    <property type="entry name" value="ThyrH_rcpt"/>
</dbReference>
<keyword evidence="13" id="KW-1185">Reference proteome</keyword>
<evidence type="ECO:0000313" key="14">
    <source>
        <dbReference type="RefSeq" id="XP_022098400.1"/>
    </source>
</evidence>
<keyword evidence="3" id="KW-0863">Zinc-finger</keyword>
<evidence type="ECO:0000256" key="10">
    <source>
        <dbReference type="SAM" id="MobiDB-lite"/>
    </source>
</evidence>
<dbReference type="PROSITE" id="PS51030">
    <property type="entry name" value="NUCLEAR_REC_DBD_2"/>
    <property type="match status" value="1"/>
</dbReference>
<dbReference type="GO" id="GO:0000978">
    <property type="term" value="F:RNA polymerase II cis-regulatory region sequence-specific DNA binding"/>
    <property type="evidence" value="ECO:0007669"/>
    <property type="project" value="TreeGrafter"/>
</dbReference>
<evidence type="ECO:0000256" key="2">
    <source>
        <dbReference type="ARBA" id="ARBA00022723"/>
    </source>
</evidence>
<evidence type="ECO:0000256" key="1">
    <source>
        <dbReference type="ARBA" id="ARBA00005993"/>
    </source>
</evidence>
<keyword evidence="8" id="KW-0675">Receptor</keyword>
<feature type="region of interest" description="Disordered" evidence="10">
    <location>
        <begin position="1"/>
        <end position="93"/>
    </location>
</feature>
<dbReference type="GO" id="GO:0045944">
    <property type="term" value="P:positive regulation of transcription by RNA polymerase II"/>
    <property type="evidence" value="ECO:0007669"/>
    <property type="project" value="TreeGrafter"/>
</dbReference>
<feature type="region of interest" description="Disordered" evidence="10">
    <location>
        <begin position="296"/>
        <end position="364"/>
    </location>
</feature>
<evidence type="ECO:0000256" key="3">
    <source>
        <dbReference type="ARBA" id="ARBA00022771"/>
    </source>
</evidence>
<proteinExistence type="inferred from homology"/>
<dbReference type="GO" id="GO:0008270">
    <property type="term" value="F:zinc ion binding"/>
    <property type="evidence" value="ECO:0007669"/>
    <property type="project" value="UniProtKB-KW"/>
</dbReference>
<accession>A0A8B7Z0U6</accession>
<dbReference type="InterPro" id="IPR013088">
    <property type="entry name" value="Znf_NHR/GATA"/>
</dbReference>
<keyword evidence="9" id="KW-0539">Nucleus</keyword>
<keyword evidence="2" id="KW-0479">Metal-binding</keyword>
<feature type="compositionally biased region" description="Basic and acidic residues" evidence="10">
    <location>
        <begin position="296"/>
        <end position="306"/>
    </location>
</feature>
<protein>
    <submittedName>
        <fullName evidence="14">Uncharacterized protein LOC110983451 isoform X1</fullName>
    </submittedName>
</protein>
<evidence type="ECO:0000259" key="11">
    <source>
        <dbReference type="PROSITE" id="PS51030"/>
    </source>
</evidence>
<reference evidence="14" key="1">
    <citation type="submission" date="2025-08" db="UniProtKB">
        <authorList>
            <consortium name="RefSeq"/>
        </authorList>
    </citation>
    <scope>IDENTIFICATION</scope>
</reference>
<keyword evidence="7" id="KW-0804">Transcription</keyword>
<evidence type="ECO:0000256" key="5">
    <source>
        <dbReference type="ARBA" id="ARBA00023015"/>
    </source>
</evidence>
<dbReference type="SMART" id="SM00399">
    <property type="entry name" value="ZnF_C4"/>
    <property type="match status" value="1"/>
</dbReference>
<dbReference type="CDD" id="cd06929">
    <property type="entry name" value="NR_LBD_F1"/>
    <property type="match status" value="1"/>
</dbReference>
<dbReference type="InterPro" id="IPR001628">
    <property type="entry name" value="Znf_hrmn_rcpt"/>
</dbReference>
<dbReference type="Pfam" id="PF00105">
    <property type="entry name" value="zf-C4"/>
    <property type="match status" value="1"/>
</dbReference>
<dbReference type="Gene3D" id="1.10.565.10">
    <property type="entry name" value="Retinoid X Receptor"/>
    <property type="match status" value="1"/>
</dbReference>
<dbReference type="InterPro" id="IPR050234">
    <property type="entry name" value="Nuclear_hormone_rcpt_NR1"/>
</dbReference>
<keyword evidence="4" id="KW-0862">Zinc</keyword>